<geneLocation type="plasmid" evidence="2">
    <name>p17-15-vir-like</name>
</geneLocation>
<organism evidence="2">
    <name type="scientific">Klebsiella pneumoniae</name>
    <dbReference type="NCBI Taxonomy" id="573"/>
    <lineage>
        <taxon>Bacteria</taxon>
        <taxon>Pseudomonadati</taxon>
        <taxon>Pseudomonadota</taxon>
        <taxon>Gammaproteobacteria</taxon>
        <taxon>Enterobacterales</taxon>
        <taxon>Enterobacteriaceae</taxon>
        <taxon>Klebsiella/Raoultella group</taxon>
        <taxon>Klebsiella</taxon>
        <taxon>Klebsiella pneumoniae complex</taxon>
    </lineage>
</organism>
<protein>
    <submittedName>
        <fullName evidence="2">IncF plasmid conjugative transfer protein TraD</fullName>
    </submittedName>
</protein>
<keyword evidence="2" id="KW-0614">Plasmid</keyword>
<sequence>MNEDGVIEDMQAYDARLTDEQTQRDMQRREEVNINHSHRHDEQDDVEIGGTSDDVDWLR</sequence>
<name>A0A8B0SXA4_KLEPN</name>
<evidence type="ECO:0000313" key="2">
    <source>
        <dbReference type="EMBL" id="QTX14537.1"/>
    </source>
</evidence>
<feature type="compositionally biased region" description="Basic and acidic residues" evidence="1">
    <location>
        <begin position="16"/>
        <end position="33"/>
    </location>
</feature>
<proteinExistence type="predicted"/>
<dbReference type="AlphaFoldDB" id="A0A8B0SXA4"/>
<feature type="region of interest" description="Disordered" evidence="1">
    <location>
        <begin position="1"/>
        <end position="59"/>
    </location>
</feature>
<reference evidence="2" key="1">
    <citation type="submission" date="2020-01" db="EMBL/GenBank/DDBJ databases">
        <authorList>
            <person name="Qin S."/>
        </authorList>
    </citation>
    <scope>NUCLEOTIDE SEQUENCE</scope>
    <source>
        <strain evidence="2">CVir17-16-YZ6g</strain>
        <plasmid evidence="2">p17-15-vir-like</plasmid>
    </source>
</reference>
<dbReference type="EMBL" id="MN956836">
    <property type="protein sequence ID" value="QTX14537.1"/>
    <property type="molecule type" value="Genomic_DNA"/>
</dbReference>
<evidence type="ECO:0000256" key="1">
    <source>
        <dbReference type="SAM" id="MobiDB-lite"/>
    </source>
</evidence>
<accession>A0A8B0SXA4</accession>